<gene>
    <name evidence="1" type="ORF">NDU88_008297</name>
</gene>
<keyword evidence="2" id="KW-1185">Reference proteome</keyword>
<dbReference type="EMBL" id="JANPWB010000003">
    <property type="protein sequence ID" value="KAJ1204520.1"/>
    <property type="molecule type" value="Genomic_DNA"/>
</dbReference>
<dbReference type="Proteomes" id="UP001066276">
    <property type="component" value="Chromosome 2_1"/>
</dbReference>
<proteinExistence type="predicted"/>
<evidence type="ECO:0000313" key="2">
    <source>
        <dbReference type="Proteomes" id="UP001066276"/>
    </source>
</evidence>
<protein>
    <submittedName>
        <fullName evidence="1">Uncharacterized protein</fullName>
    </submittedName>
</protein>
<sequence>MLITRPLSECNKLATRREPNATPHCAAIITVLIGVRIKCHMCERSSTPVTGQVNRRSRQENAEVRCLAAHAGGGKLV</sequence>
<organism evidence="1 2">
    <name type="scientific">Pleurodeles waltl</name>
    <name type="common">Iberian ribbed newt</name>
    <dbReference type="NCBI Taxonomy" id="8319"/>
    <lineage>
        <taxon>Eukaryota</taxon>
        <taxon>Metazoa</taxon>
        <taxon>Chordata</taxon>
        <taxon>Craniata</taxon>
        <taxon>Vertebrata</taxon>
        <taxon>Euteleostomi</taxon>
        <taxon>Amphibia</taxon>
        <taxon>Batrachia</taxon>
        <taxon>Caudata</taxon>
        <taxon>Salamandroidea</taxon>
        <taxon>Salamandridae</taxon>
        <taxon>Pleurodelinae</taxon>
        <taxon>Pleurodeles</taxon>
    </lineage>
</organism>
<dbReference type="AlphaFoldDB" id="A0AAV7VV43"/>
<evidence type="ECO:0000313" key="1">
    <source>
        <dbReference type="EMBL" id="KAJ1204520.1"/>
    </source>
</evidence>
<accession>A0AAV7VV43</accession>
<comment type="caution">
    <text evidence="1">The sequence shown here is derived from an EMBL/GenBank/DDBJ whole genome shotgun (WGS) entry which is preliminary data.</text>
</comment>
<reference evidence="1" key="1">
    <citation type="journal article" date="2022" name="bioRxiv">
        <title>Sequencing and chromosome-scale assembly of the giantPleurodeles waltlgenome.</title>
        <authorList>
            <person name="Brown T."/>
            <person name="Elewa A."/>
            <person name="Iarovenko S."/>
            <person name="Subramanian E."/>
            <person name="Araus A.J."/>
            <person name="Petzold A."/>
            <person name="Susuki M."/>
            <person name="Suzuki K.-i.T."/>
            <person name="Hayashi T."/>
            <person name="Toyoda A."/>
            <person name="Oliveira C."/>
            <person name="Osipova E."/>
            <person name="Leigh N.D."/>
            <person name="Simon A."/>
            <person name="Yun M.H."/>
        </authorList>
    </citation>
    <scope>NUCLEOTIDE SEQUENCE</scope>
    <source>
        <strain evidence="1">20211129_DDA</strain>
        <tissue evidence="1">Liver</tissue>
    </source>
</reference>
<name>A0AAV7VV43_PLEWA</name>